<dbReference type="GO" id="GO:1990281">
    <property type="term" value="C:efflux pump complex"/>
    <property type="evidence" value="ECO:0007669"/>
    <property type="project" value="TreeGrafter"/>
</dbReference>
<feature type="non-terminal residue" evidence="7">
    <location>
        <position position="1"/>
    </location>
</feature>
<keyword evidence="4" id="KW-0812">Transmembrane</keyword>
<evidence type="ECO:0000313" key="7">
    <source>
        <dbReference type="EMBL" id="GAF89984.1"/>
    </source>
</evidence>
<protein>
    <recommendedName>
        <fullName evidence="8">Outer membrane efflux protein</fullName>
    </recommendedName>
</protein>
<accession>X0T9W7</accession>
<dbReference type="GO" id="GO:0009279">
    <property type="term" value="C:cell outer membrane"/>
    <property type="evidence" value="ECO:0007669"/>
    <property type="project" value="UniProtKB-SubCell"/>
</dbReference>
<evidence type="ECO:0008006" key="8">
    <source>
        <dbReference type="Google" id="ProtNLM"/>
    </source>
</evidence>
<dbReference type="GO" id="GO:0015562">
    <property type="term" value="F:efflux transmembrane transporter activity"/>
    <property type="evidence" value="ECO:0007669"/>
    <property type="project" value="InterPro"/>
</dbReference>
<comment type="subcellular location">
    <subcellularLocation>
        <location evidence="1">Cell outer membrane</location>
    </subcellularLocation>
</comment>
<evidence type="ECO:0000256" key="5">
    <source>
        <dbReference type="ARBA" id="ARBA00023136"/>
    </source>
</evidence>
<dbReference type="PANTHER" id="PTHR30026">
    <property type="entry name" value="OUTER MEMBRANE PROTEIN TOLC"/>
    <property type="match status" value="1"/>
</dbReference>
<dbReference type="SUPFAM" id="SSF56954">
    <property type="entry name" value="Outer membrane efflux proteins (OEP)"/>
    <property type="match status" value="1"/>
</dbReference>
<proteinExistence type="predicted"/>
<keyword evidence="3" id="KW-1134">Transmembrane beta strand</keyword>
<evidence type="ECO:0000256" key="3">
    <source>
        <dbReference type="ARBA" id="ARBA00022452"/>
    </source>
</evidence>
<dbReference type="Pfam" id="PF02321">
    <property type="entry name" value="OEP"/>
    <property type="match status" value="2"/>
</dbReference>
<reference evidence="7" key="1">
    <citation type="journal article" date="2014" name="Front. Microbiol.">
        <title>High frequency of phylogenetically diverse reductive dehalogenase-homologous genes in deep subseafloor sedimentary metagenomes.</title>
        <authorList>
            <person name="Kawai M."/>
            <person name="Futagami T."/>
            <person name="Toyoda A."/>
            <person name="Takaki Y."/>
            <person name="Nishi S."/>
            <person name="Hori S."/>
            <person name="Arai W."/>
            <person name="Tsubouchi T."/>
            <person name="Morono Y."/>
            <person name="Uchiyama I."/>
            <person name="Ito T."/>
            <person name="Fujiyama A."/>
            <person name="Inagaki F."/>
            <person name="Takami H."/>
        </authorList>
    </citation>
    <scope>NUCLEOTIDE SEQUENCE</scope>
    <source>
        <strain evidence="7">Expedition CK06-06</strain>
    </source>
</reference>
<keyword evidence="2" id="KW-0813">Transport</keyword>
<evidence type="ECO:0000256" key="6">
    <source>
        <dbReference type="ARBA" id="ARBA00023237"/>
    </source>
</evidence>
<feature type="non-terminal residue" evidence="7">
    <location>
        <position position="284"/>
    </location>
</feature>
<evidence type="ECO:0000256" key="4">
    <source>
        <dbReference type="ARBA" id="ARBA00022692"/>
    </source>
</evidence>
<dbReference type="EMBL" id="BARS01015396">
    <property type="protein sequence ID" value="GAF89984.1"/>
    <property type="molecule type" value="Genomic_DNA"/>
</dbReference>
<sequence>GYKNDNRLNVSVNETVYDGGANIANFKQARLQLRYQRESLRAKKLDVMFETKRLFYGLLLAYETERIARDLVNQAKAHYDDVKSKYNHGTASRFELLQSKVQVSKVMPQFISASNSVNLIMADLKKLLSIKLWEPIAVKGHLRYTPIEIHEEEFLKRAYANRPEMILRLLGIDISRWGIETAKSGYFPQISANADYGYTAGSIKNMFNSRHDNWSVGLRVSNSIFDGFSTKSKVDEAKARYEQSNLQKEDVVDQIAVDIRRACLDMKESETVIMSQKDSIEEAK</sequence>
<name>X0T9W7_9ZZZZ</name>
<keyword evidence="5" id="KW-0472">Membrane</keyword>
<dbReference type="InterPro" id="IPR051906">
    <property type="entry name" value="TolC-like"/>
</dbReference>
<evidence type="ECO:0000256" key="2">
    <source>
        <dbReference type="ARBA" id="ARBA00022448"/>
    </source>
</evidence>
<organism evidence="7">
    <name type="scientific">marine sediment metagenome</name>
    <dbReference type="NCBI Taxonomy" id="412755"/>
    <lineage>
        <taxon>unclassified sequences</taxon>
        <taxon>metagenomes</taxon>
        <taxon>ecological metagenomes</taxon>
    </lineage>
</organism>
<evidence type="ECO:0000256" key="1">
    <source>
        <dbReference type="ARBA" id="ARBA00004442"/>
    </source>
</evidence>
<dbReference type="Gene3D" id="1.20.1600.10">
    <property type="entry name" value="Outer membrane efflux proteins (OEP)"/>
    <property type="match status" value="1"/>
</dbReference>
<keyword evidence="6" id="KW-0998">Cell outer membrane</keyword>
<dbReference type="GO" id="GO:0015288">
    <property type="term" value="F:porin activity"/>
    <property type="evidence" value="ECO:0007669"/>
    <property type="project" value="TreeGrafter"/>
</dbReference>
<dbReference type="PANTHER" id="PTHR30026:SF20">
    <property type="entry name" value="OUTER MEMBRANE PROTEIN TOLC"/>
    <property type="match status" value="1"/>
</dbReference>
<comment type="caution">
    <text evidence="7">The sequence shown here is derived from an EMBL/GenBank/DDBJ whole genome shotgun (WGS) entry which is preliminary data.</text>
</comment>
<dbReference type="InterPro" id="IPR003423">
    <property type="entry name" value="OMP_efflux"/>
</dbReference>
<gene>
    <name evidence="7" type="ORF">S01H1_25480</name>
</gene>
<dbReference type="AlphaFoldDB" id="X0T9W7"/>